<dbReference type="EMBL" id="JAVHNS010000015">
    <property type="protein sequence ID" value="KAK6334562.1"/>
    <property type="molecule type" value="Genomic_DNA"/>
</dbReference>
<name>A0AAV9U7I9_9PEZI</name>
<dbReference type="Proteomes" id="UP001373714">
    <property type="component" value="Unassembled WGS sequence"/>
</dbReference>
<sequence>MSHNKRPLSPPSEDDVKRPRARSIDSLPSLSQNPGTPPQQDEEDVSFVGSSPQTNLAANDLYAFARSLEYAECIYCRWTGISKAPDHSLDECTEQPEGFIEKCEKMVRGKCLCGLEHTSDPCALTRMAKAVSGLATVVDELRDDFSLCILGEWCDLGSYEAWCLKEGRWRGEIIPNPLRLLDSARELAEDEPKWRSKWVPEQNVFYCI</sequence>
<evidence type="ECO:0000313" key="3">
    <source>
        <dbReference type="Proteomes" id="UP001373714"/>
    </source>
</evidence>
<reference evidence="2 3" key="1">
    <citation type="submission" date="2019-10" db="EMBL/GenBank/DDBJ databases">
        <authorList>
            <person name="Palmer J.M."/>
        </authorList>
    </citation>
    <scope>NUCLEOTIDE SEQUENCE [LARGE SCALE GENOMIC DNA]</scope>
    <source>
        <strain evidence="2 3">TWF730</strain>
    </source>
</reference>
<dbReference type="AlphaFoldDB" id="A0AAV9U7I9"/>
<evidence type="ECO:0000256" key="1">
    <source>
        <dbReference type="SAM" id="MobiDB-lite"/>
    </source>
</evidence>
<protein>
    <submittedName>
        <fullName evidence="2">Uncharacterized protein</fullName>
    </submittedName>
</protein>
<keyword evidence="3" id="KW-1185">Reference proteome</keyword>
<comment type="caution">
    <text evidence="2">The sequence shown here is derived from an EMBL/GenBank/DDBJ whole genome shotgun (WGS) entry which is preliminary data.</text>
</comment>
<organism evidence="2 3">
    <name type="scientific">Orbilia blumenaviensis</name>
    <dbReference type="NCBI Taxonomy" id="1796055"/>
    <lineage>
        <taxon>Eukaryota</taxon>
        <taxon>Fungi</taxon>
        <taxon>Dikarya</taxon>
        <taxon>Ascomycota</taxon>
        <taxon>Pezizomycotina</taxon>
        <taxon>Orbiliomycetes</taxon>
        <taxon>Orbiliales</taxon>
        <taxon>Orbiliaceae</taxon>
        <taxon>Orbilia</taxon>
    </lineage>
</organism>
<feature type="region of interest" description="Disordered" evidence="1">
    <location>
        <begin position="1"/>
        <end position="51"/>
    </location>
</feature>
<gene>
    <name evidence="2" type="ORF">TWF730_003776</name>
</gene>
<accession>A0AAV9U7I9</accession>
<proteinExistence type="predicted"/>
<evidence type="ECO:0000313" key="2">
    <source>
        <dbReference type="EMBL" id="KAK6334562.1"/>
    </source>
</evidence>